<proteinExistence type="predicted"/>
<reference evidence="3" key="2">
    <citation type="submission" date="2023-03" db="EMBL/GenBank/DDBJ databases">
        <authorList>
            <person name="Inwood S.N."/>
            <person name="Skelly J.G."/>
            <person name="Guhlin J."/>
            <person name="Harrop T.W.R."/>
            <person name="Goldson S.G."/>
            <person name="Dearden P.K."/>
        </authorList>
    </citation>
    <scope>NUCLEOTIDE SEQUENCE</scope>
    <source>
        <strain evidence="3">Irish</strain>
        <tissue evidence="3">Whole body</tissue>
    </source>
</reference>
<dbReference type="PANTHER" id="PTHR34825">
    <property type="entry name" value="CONSERVED PROTEIN, WITH A WEAK D-GALACTARATE DEHYDRATASE/ALTRONATE HYDROLASE DOMAIN"/>
    <property type="match status" value="1"/>
</dbReference>
<dbReference type="Proteomes" id="UP001168990">
    <property type="component" value="Unassembled WGS sequence"/>
</dbReference>
<organism evidence="3 4">
    <name type="scientific">Microctonus aethiopoides</name>
    <dbReference type="NCBI Taxonomy" id="144406"/>
    <lineage>
        <taxon>Eukaryota</taxon>
        <taxon>Metazoa</taxon>
        <taxon>Ecdysozoa</taxon>
        <taxon>Arthropoda</taxon>
        <taxon>Hexapoda</taxon>
        <taxon>Insecta</taxon>
        <taxon>Pterygota</taxon>
        <taxon>Neoptera</taxon>
        <taxon>Endopterygota</taxon>
        <taxon>Hymenoptera</taxon>
        <taxon>Apocrita</taxon>
        <taxon>Ichneumonoidea</taxon>
        <taxon>Braconidae</taxon>
        <taxon>Euphorinae</taxon>
        <taxon>Microctonus</taxon>
    </lineage>
</organism>
<feature type="region of interest" description="Disordered" evidence="1">
    <location>
        <begin position="1"/>
        <end position="31"/>
    </location>
</feature>
<reference evidence="3" key="1">
    <citation type="journal article" date="2023" name="bioRxiv">
        <title>Scaffold-level genome assemblies of two parasitoid biocontrol wasps reveal the parthenogenesis mechanism and an associated novel virus.</title>
        <authorList>
            <person name="Inwood S."/>
            <person name="Skelly J."/>
            <person name="Guhlin J."/>
            <person name="Harrop T."/>
            <person name="Goldson S."/>
            <person name="Dearden P."/>
        </authorList>
    </citation>
    <scope>NUCLEOTIDE SEQUENCE</scope>
    <source>
        <strain evidence="3">Irish</strain>
        <tissue evidence="3">Whole body</tissue>
    </source>
</reference>
<feature type="compositionally biased region" description="Polar residues" evidence="1">
    <location>
        <begin position="18"/>
        <end position="31"/>
    </location>
</feature>
<evidence type="ECO:0000313" key="3">
    <source>
        <dbReference type="EMBL" id="KAK0177339.1"/>
    </source>
</evidence>
<comment type="caution">
    <text evidence="3">The sequence shown here is derived from an EMBL/GenBank/DDBJ whole genome shotgun (WGS) entry which is preliminary data.</text>
</comment>
<sequence length="649" mass="75910">MESPASKRLKMSNHETNEPTQTSSNTTKTREINPNCSYYDWHYNQPFYVDKTLLIKELLKTPHLLISAPPRSGKTLNMDMARRFFEIEVDEDGEAIDLDVVEYKCWLKIVQTRSKNFKLFKGKKILEEKEFVFEHFGKYPTIHVDFSELVGRNFKEVFIKFRKIINKAFRQHAYLEKRSYWNVFSGDKDLFMEYYDPVTCASLEKIIVETGLNTLASILDEYHGRTVYIFIDNLDVPVQSMIHQNMMSIEDKRETIRLLQNVTKDLLKGNESVARSLSNACLKFSSVILQRANNVSHHAFKDDKFFPKFYSFEEAEVKYLLKKAGRLEDFNEIKEKYNGYNTTLEDGSHIELYNSWAVMNYLKTGNFDVYWPASILDKIKQTVEHDKIRPKIAKIMSNDFYQEYYRKWMEFSHIETLSKILCRNEVVKHVDADLFMQFLTEQGFFRSICRNHSSLCLEIPNRTVYSVFDEILGSIESINKYYNHSTELIEKLTDSFKDLARLRNEEAVHALTESIVALFRSGKTLKTRYELQSVLDAYILQKFQHVSAKCRTSLHAKCDTVLVIADLSVMFIIEYKSDHWDSNNVNQHISDRGCDTLAEGASLKEIFPEDTPTVQNRIRLEIQIDFPKISITYSFNNMEPNTVSKGGRN</sequence>
<evidence type="ECO:0000313" key="4">
    <source>
        <dbReference type="Proteomes" id="UP001168990"/>
    </source>
</evidence>
<feature type="domain" description="AAA-ATPase-like" evidence="2">
    <location>
        <begin position="46"/>
        <end position="92"/>
    </location>
</feature>
<name>A0AA39KXF7_9HYME</name>
<evidence type="ECO:0000259" key="2">
    <source>
        <dbReference type="Pfam" id="PF09820"/>
    </source>
</evidence>
<dbReference type="InterPro" id="IPR018631">
    <property type="entry name" value="AAA-ATPase-like_dom"/>
</dbReference>
<keyword evidence="4" id="KW-1185">Reference proteome</keyword>
<dbReference type="EMBL" id="JAQQBS010000001">
    <property type="protein sequence ID" value="KAK0177339.1"/>
    <property type="molecule type" value="Genomic_DNA"/>
</dbReference>
<feature type="domain" description="AAA-ATPase-like" evidence="2">
    <location>
        <begin position="113"/>
        <end position="265"/>
    </location>
</feature>
<dbReference type="AlphaFoldDB" id="A0AA39KXF7"/>
<dbReference type="PANTHER" id="PTHR34825:SF1">
    <property type="entry name" value="AAA-ATPASE-LIKE DOMAIN-CONTAINING PROTEIN"/>
    <property type="match status" value="1"/>
</dbReference>
<protein>
    <recommendedName>
        <fullName evidence="2">AAA-ATPase-like domain-containing protein</fullName>
    </recommendedName>
</protein>
<accession>A0AA39KXF7</accession>
<evidence type="ECO:0000256" key="1">
    <source>
        <dbReference type="SAM" id="MobiDB-lite"/>
    </source>
</evidence>
<dbReference type="Pfam" id="PF09820">
    <property type="entry name" value="AAA-ATPase_like"/>
    <property type="match status" value="2"/>
</dbReference>
<gene>
    <name evidence="3" type="ORF">PV328_001405</name>
</gene>